<dbReference type="SUPFAM" id="SSF48403">
    <property type="entry name" value="Ankyrin repeat"/>
    <property type="match status" value="1"/>
</dbReference>
<feature type="repeat" description="ANK" evidence="6">
    <location>
        <begin position="249"/>
        <end position="284"/>
    </location>
</feature>
<proteinExistence type="predicted"/>
<evidence type="ECO:0000256" key="6">
    <source>
        <dbReference type="PROSITE-ProRule" id="PRU00023"/>
    </source>
</evidence>
<protein>
    <submittedName>
        <fullName evidence="7">Uncharacterized protein</fullName>
    </submittedName>
</protein>
<dbReference type="PROSITE" id="PS50088">
    <property type="entry name" value="ANK_REPEAT"/>
    <property type="match status" value="3"/>
</dbReference>
<gene>
    <name evidence="7" type="primary">FG02345.1</name>
</gene>
<dbReference type="PRINTS" id="PR01415">
    <property type="entry name" value="ANKYRIN"/>
</dbReference>
<accession>A0A0E0RTP7</accession>
<dbReference type="EMBL" id="HG970332">
    <property type="status" value="NOT_ANNOTATED_CDS"/>
    <property type="molecule type" value="Genomic_DNA"/>
</dbReference>
<evidence type="ECO:0000256" key="2">
    <source>
        <dbReference type="ARBA" id="ARBA00022737"/>
    </source>
</evidence>
<dbReference type="PANTHER" id="PTHR24166:SF48">
    <property type="entry name" value="PROTEIN VAPYRIN"/>
    <property type="match status" value="1"/>
</dbReference>
<dbReference type="InterPro" id="IPR043145">
    <property type="entry name" value="Znf_ZZ_sf"/>
</dbReference>
<dbReference type="EnsemblFungi" id="CEF74622">
    <property type="protein sequence ID" value="CEF74622"/>
    <property type="gene ID" value="FGRRES_15970"/>
</dbReference>
<dbReference type="Gene3D" id="1.25.40.20">
    <property type="entry name" value="Ankyrin repeat-containing domain"/>
    <property type="match status" value="1"/>
</dbReference>
<evidence type="ECO:0000256" key="4">
    <source>
        <dbReference type="ARBA" id="ARBA00022833"/>
    </source>
</evidence>
<dbReference type="PANTHER" id="PTHR24166">
    <property type="entry name" value="ROLLING PEBBLES, ISOFORM B"/>
    <property type="match status" value="1"/>
</dbReference>
<accession>A0A098D837</accession>
<dbReference type="SMART" id="SM00248">
    <property type="entry name" value="ANK"/>
    <property type="match status" value="4"/>
</dbReference>
<evidence type="ECO:0000256" key="5">
    <source>
        <dbReference type="ARBA" id="ARBA00023043"/>
    </source>
</evidence>
<evidence type="ECO:0000256" key="1">
    <source>
        <dbReference type="ARBA" id="ARBA00022723"/>
    </source>
</evidence>
<keyword evidence="5 6" id="KW-0040">ANK repeat</keyword>
<keyword evidence="4" id="KW-0862">Zinc</keyword>
<dbReference type="InterPro" id="IPR002110">
    <property type="entry name" value="Ankyrin_rpt"/>
</dbReference>
<dbReference type="SUPFAM" id="SSF57850">
    <property type="entry name" value="RING/U-box"/>
    <property type="match status" value="1"/>
</dbReference>
<dbReference type="Gene3D" id="3.30.60.90">
    <property type="match status" value="1"/>
</dbReference>
<dbReference type="PROSITE" id="PS50297">
    <property type="entry name" value="ANK_REP_REGION"/>
    <property type="match status" value="3"/>
</dbReference>
<dbReference type="Pfam" id="PF12796">
    <property type="entry name" value="Ank_2"/>
    <property type="match status" value="2"/>
</dbReference>
<keyword evidence="2" id="KW-0677">Repeat</keyword>
<feature type="repeat" description="ANK" evidence="6">
    <location>
        <begin position="70"/>
        <end position="102"/>
    </location>
</feature>
<sequence>MLQSNASDSIKEEYLYQPEISPDTYQLEQKLIFEDPPDIATYKDLILDHHPTNFKWWSGCPEPEERRNIAGLTPLAVAVKQGKVEEAKALIEGGARADVYGPTFGSLPHLAVALEYAGIHQIFPLLRLVLEAGADVNAPGPEPKKESLLCLVINTLFLPDYRHAICRYLIEEAEVDVNTRCQCGTYPIILAATDADKKLVHYLIQHGADVNVSDDQGLRAVHYAGLSASNRSLGSFIKAGADLLSPDNYGRTPLHFAASHCHWSSIGTFIDLLPQGYDINVRDDDGWTPLMWACKNSHSEALKIQILIRDYGADVWPVSYDGKWSALKLANYTAWGLEGLWFLSPPKNQRERILEDGTKQIWDPEFHEISPGEHHNFNSCASCFSLTPRPLYNCVDCSEVFILCFKCFQSRRQMHNPDHTFVEHVEPEMSEGSDGDTDCDI</sequence>
<dbReference type="GO" id="GO:0008270">
    <property type="term" value="F:zinc ion binding"/>
    <property type="evidence" value="ECO:0007669"/>
    <property type="project" value="UniProtKB-KW"/>
</dbReference>
<keyword evidence="1" id="KW-0479">Metal-binding</keyword>
<keyword evidence="3" id="KW-0863">Zinc-finger</keyword>
<evidence type="ECO:0000313" key="7">
    <source>
        <dbReference type="EnsemblFungi" id="CEF74622"/>
    </source>
</evidence>
<organism evidence="7">
    <name type="scientific">Gibberella zeae (strain ATCC MYA-4620 / CBS 123657 / FGSC 9075 / NRRL 31084 / PH-1)</name>
    <name type="common">Wheat head blight fungus</name>
    <name type="synonym">Fusarium graminearum</name>
    <dbReference type="NCBI Taxonomy" id="229533"/>
    <lineage>
        <taxon>Eukaryota</taxon>
        <taxon>Fungi</taxon>
        <taxon>Dikarya</taxon>
        <taxon>Ascomycota</taxon>
        <taxon>Pezizomycotina</taxon>
        <taxon>Sordariomycetes</taxon>
        <taxon>Hypocreomycetidae</taxon>
        <taxon>Hypocreales</taxon>
        <taxon>Nectriaceae</taxon>
        <taxon>Fusarium</taxon>
    </lineage>
</organism>
<dbReference type="AlphaFoldDB" id="A0A098D837"/>
<name>A0A098D837_GIBZE</name>
<feature type="repeat" description="ANK" evidence="6">
    <location>
        <begin position="183"/>
        <end position="215"/>
    </location>
</feature>
<dbReference type="InterPro" id="IPR050889">
    <property type="entry name" value="Dendritic_Spine_Reg/Scaffold"/>
</dbReference>
<evidence type="ECO:0000256" key="3">
    <source>
        <dbReference type="ARBA" id="ARBA00022771"/>
    </source>
</evidence>
<reference evidence="7" key="2">
    <citation type="journal article" date="2010" name="Nature">
        <title>Comparative genomics reveals mobile pathogenicity chromosomes in Fusarium.</title>
        <authorList>
            <person name="Ma L.J."/>
            <person name="van der Does H.C."/>
            <person name="Borkovich K.A."/>
            <person name="Coleman J.J."/>
            <person name="Daboussi M.J."/>
            <person name="Di Pietro A."/>
            <person name="Dufresne M."/>
            <person name="Freitag M."/>
            <person name="Grabherr M."/>
            <person name="Henrissat B."/>
            <person name="Houterman P.M."/>
            <person name="Kang S."/>
            <person name="Shim W.B."/>
            <person name="Woloshuk C."/>
            <person name="Xie X."/>
            <person name="Xu J.R."/>
            <person name="Antoniw J."/>
            <person name="Baker S.E."/>
            <person name="Bluhm B.H."/>
            <person name="Breakspear A."/>
            <person name="Brown D.W."/>
            <person name="Butchko R.A."/>
            <person name="Chapman S."/>
            <person name="Coulson R."/>
            <person name="Coutinho P.M."/>
            <person name="Danchin E.G."/>
            <person name="Diener A."/>
            <person name="Gale L.R."/>
            <person name="Gardiner D.M."/>
            <person name="Goff S."/>
            <person name="Hammond-Kosack K.E."/>
            <person name="Hilburn K."/>
            <person name="Hua-Van A."/>
            <person name="Jonkers W."/>
            <person name="Kazan K."/>
            <person name="Kodira C.D."/>
            <person name="Koehrsen M."/>
            <person name="Kumar L."/>
            <person name="Lee Y.H."/>
            <person name="Li L."/>
            <person name="Manners J.M."/>
            <person name="Miranda-Saavedra D."/>
            <person name="Mukherjee M."/>
            <person name="Park G."/>
            <person name="Park J."/>
            <person name="Park S.Y."/>
            <person name="Proctor R.H."/>
            <person name="Regev A."/>
            <person name="Ruiz-Roldan M.C."/>
            <person name="Sain D."/>
            <person name="Sakthikumar S."/>
            <person name="Sykes S."/>
            <person name="Schwartz D.C."/>
            <person name="Turgeon B.G."/>
            <person name="Wapinski I."/>
            <person name="Yoder O."/>
            <person name="Young S."/>
            <person name="Zeng Q."/>
            <person name="Zhou S."/>
            <person name="Galagan J."/>
            <person name="Cuomo C.A."/>
            <person name="Kistler H.C."/>
            <person name="Rep M."/>
        </authorList>
    </citation>
    <scope>GENOME REANNOTATION</scope>
    <source>
        <strain evidence="7">PH-1 / ATCC MYA-4620 / FGSC 9075 / NRRL 31084</strain>
    </source>
</reference>
<dbReference type="InterPro" id="IPR036770">
    <property type="entry name" value="Ankyrin_rpt-contain_sf"/>
</dbReference>
<reference evidence="7" key="1">
    <citation type="journal article" date="2007" name="Science">
        <title>The Fusarium graminearum genome reveals a link between localized polymorphism and pathogen specialization.</title>
        <authorList>
            <person name="Cuomo C.A."/>
            <person name="Gueldener U."/>
            <person name="Xu J.-R."/>
            <person name="Trail F."/>
            <person name="Turgeon B.G."/>
            <person name="Di Pietro A."/>
            <person name="Walton J.D."/>
            <person name="Ma L.-J."/>
            <person name="Baker S.E."/>
            <person name="Rep M."/>
            <person name="Adam G."/>
            <person name="Antoniw J."/>
            <person name="Baldwin T."/>
            <person name="Calvo S.E."/>
            <person name="Chang Y.-L."/>
            <person name="DeCaprio D."/>
            <person name="Gale L.R."/>
            <person name="Gnerre S."/>
            <person name="Goswami R.S."/>
            <person name="Hammond-Kosack K."/>
            <person name="Harris L.J."/>
            <person name="Hilburn K."/>
            <person name="Kennell J.C."/>
            <person name="Kroken S."/>
            <person name="Magnuson J.K."/>
            <person name="Mannhaupt G."/>
            <person name="Mauceli E.W."/>
            <person name="Mewes H.-W."/>
            <person name="Mitterbauer R."/>
            <person name="Muehlbauer G."/>
            <person name="Muensterkoetter M."/>
            <person name="Nelson D."/>
            <person name="O'Donnell K."/>
            <person name="Ouellet T."/>
            <person name="Qi W."/>
            <person name="Quesneville H."/>
            <person name="Roncero M.I.G."/>
            <person name="Seong K.-Y."/>
            <person name="Tetko I.V."/>
            <person name="Urban M."/>
            <person name="Waalwijk C."/>
            <person name="Ward T.J."/>
            <person name="Yao J."/>
            <person name="Birren B.W."/>
            <person name="Kistler H.C."/>
        </authorList>
    </citation>
    <scope>NUCLEOTIDE SEQUENCE [LARGE SCALE GENOMIC DNA]</scope>
    <source>
        <strain evidence="7">PH-1 / ATCC MYA-4620 / FGSC 9075 / NRRL 31084</strain>
    </source>
</reference>
<reference evidence="7" key="3">
    <citation type="submission" date="2017-01" db="UniProtKB">
        <authorList>
            <consortium name="EnsemblFungi"/>
        </authorList>
    </citation>
    <scope>IDENTIFICATION</scope>
    <source>
        <strain evidence="7">PH-1 / ATCC MYA-4620 / FGSC 9075 / NRRL 31084</strain>
    </source>
</reference>